<accession>A0AB38QTM9</accession>
<dbReference type="InterPro" id="IPR032555">
    <property type="entry name" value="DUF4937"/>
</dbReference>
<organism evidence="2 3">
    <name type="scientific">Parageobacillus thermoglucosidasius</name>
    <name type="common">Geobacillus thermoglucosidasius</name>
    <dbReference type="NCBI Taxonomy" id="1426"/>
    <lineage>
        <taxon>Bacteria</taxon>
        <taxon>Bacillati</taxon>
        <taxon>Bacillota</taxon>
        <taxon>Bacilli</taxon>
        <taxon>Bacillales</taxon>
        <taxon>Anoxybacillaceae</taxon>
        <taxon>Parageobacillus</taxon>
    </lineage>
</organism>
<dbReference type="Proteomes" id="UP001058458">
    <property type="component" value="Chromosome"/>
</dbReference>
<dbReference type="AlphaFoldDB" id="A0AB38QTM9"/>
<feature type="domain" description="DUF4937" evidence="1">
    <location>
        <begin position="3"/>
        <end position="38"/>
    </location>
</feature>
<dbReference type="RefSeq" id="WP_256832645.1">
    <property type="nucleotide sequence ID" value="NZ_CP063414.1"/>
</dbReference>
<gene>
    <name evidence="2" type="ORF">IMI45_11130</name>
</gene>
<sequence length="55" mass="6148">MRLKWIRCEVDEEKKVAFSAAQETWRGLEGCPGFLGQILLDISPLTEESTASGCF</sequence>
<evidence type="ECO:0000313" key="2">
    <source>
        <dbReference type="EMBL" id="UOE74917.1"/>
    </source>
</evidence>
<proteinExistence type="predicted"/>
<reference evidence="2" key="1">
    <citation type="submission" date="2020-10" db="EMBL/GenBank/DDBJ databases">
        <authorList>
            <person name="Delgado J.A."/>
            <person name="Gonzalez J.M."/>
        </authorList>
    </citation>
    <scope>NUCLEOTIDE SEQUENCE</scope>
    <source>
        <strain evidence="2">23.6</strain>
    </source>
</reference>
<evidence type="ECO:0000259" key="1">
    <source>
        <dbReference type="Pfam" id="PF16291"/>
    </source>
</evidence>
<protein>
    <submittedName>
        <fullName evidence="2">DUF4937 domain-containing protein</fullName>
    </submittedName>
</protein>
<name>A0AB38QTM9_PARTM</name>
<dbReference type="Pfam" id="PF16291">
    <property type="entry name" value="DUF4937"/>
    <property type="match status" value="1"/>
</dbReference>
<dbReference type="EMBL" id="CP063414">
    <property type="protein sequence ID" value="UOE74917.1"/>
    <property type="molecule type" value="Genomic_DNA"/>
</dbReference>
<evidence type="ECO:0000313" key="3">
    <source>
        <dbReference type="Proteomes" id="UP001058458"/>
    </source>
</evidence>